<dbReference type="SUPFAM" id="SSF47090">
    <property type="entry name" value="PGBD-like"/>
    <property type="match status" value="2"/>
</dbReference>
<dbReference type="EMBL" id="FNIZ01000006">
    <property type="protein sequence ID" value="SDO59278.1"/>
    <property type="molecule type" value="Genomic_DNA"/>
</dbReference>
<name>A0A1H0KTJ5_HALAD</name>
<dbReference type="SUPFAM" id="SSF55166">
    <property type="entry name" value="Hedgehog/DD-peptidase"/>
    <property type="match status" value="1"/>
</dbReference>
<dbReference type="RefSeq" id="WP_089651996.1">
    <property type="nucleotide sequence ID" value="NZ_FNIZ01000006.1"/>
</dbReference>
<organism evidence="3 4">
    <name type="scientific">Halobacillus aidingensis</name>
    <dbReference type="NCBI Taxonomy" id="240303"/>
    <lineage>
        <taxon>Bacteria</taxon>
        <taxon>Bacillati</taxon>
        <taxon>Bacillota</taxon>
        <taxon>Bacilli</taxon>
        <taxon>Bacillales</taxon>
        <taxon>Bacillaceae</taxon>
        <taxon>Halobacillus</taxon>
    </lineage>
</organism>
<proteinExistence type="predicted"/>
<feature type="domain" description="Peptidoglycan binding-like" evidence="1">
    <location>
        <begin position="148"/>
        <end position="201"/>
    </location>
</feature>
<reference evidence="4" key="1">
    <citation type="submission" date="2016-10" db="EMBL/GenBank/DDBJ databases">
        <authorList>
            <person name="Varghese N."/>
            <person name="Submissions S."/>
        </authorList>
    </citation>
    <scope>NUCLEOTIDE SEQUENCE [LARGE SCALE GENOMIC DNA]</scope>
    <source>
        <strain evidence="4">CGMCC 1.3703</strain>
    </source>
</reference>
<dbReference type="InterPro" id="IPR003709">
    <property type="entry name" value="VanY-like_core_dom"/>
</dbReference>
<evidence type="ECO:0000259" key="1">
    <source>
        <dbReference type="Pfam" id="PF01471"/>
    </source>
</evidence>
<dbReference type="AlphaFoldDB" id="A0A1H0KTJ5"/>
<evidence type="ECO:0000313" key="3">
    <source>
        <dbReference type="EMBL" id="SDO59278.1"/>
    </source>
</evidence>
<dbReference type="Gene3D" id="1.10.101.10">
    <property type="entry name" value="PGBD-like superfamily/PGBD"/>
    <property type="match status" value="2"/>
</dbReference>
<gene>
    <name evidence="3" type="ORF">SAMN05421677_106112</name>
</gene>
<dbReference type="GO" id="GO:0008233">
    <property type="term" value="F:peptidase activity"/>
    <property type="evidence" value="ECO:0007669"/>
    <property type="project" value="InterPro"/>
</dbReference>
<evidence type="ECO:0000259" key="2">
    <source>
        <dbReference type="Pfam" id="PF02557"/>
    </source>
</evidence>
<protein>
    <submittedName>
        <fullName evidence="3">Peptidoglycan L-alanyl-D-glutamate endopeptidase CwlK</fullName>
    </submittedName>
</protein>
<dbReference type="InterPro" id="IPR036365">
    <property type="entry name" value="PGBD-like_sf"/>
</dbReference>
<dbReference type="OrthoDB" id="9799970at2"/>
<dbReference type="Pfam" id="PF02557">
    <property type="entry name" value="VanY"/>
    <property type="match status" value="1"/>
</dbReference>
<feature type="domain" description="Peptidoglycan binding-like" evidence="1">
    <location>
        <begin position="230"/>
        <end position="266"/>
    </location>
</feature>
<dbReference type="CDD" id="cd14845">
    <property type="entry name" value="L-Ala-D-Glu_peptidase_like"/>
    <property type="match status" value="1"/>
</dbReference>
<dbReference type="InterPro" id="IPR036366">
    <property type="entry name" value="PGBDSf"/>
</dbReference>
<keyword evidence="4" id="KW-1185">Reference proteome</keyword>
<accession>A0A1H0KTJ5</accession>
<dbReference type="InterPro" id="IPR009045">
    <property type="entry name" value="Zn_M74/Hedgehog-like"/>
</dbReference>
<dbReference type="Gene3D" id="3.30.1380.10">
    <property type="match status" value="1"/>
</dbReference>
<feature type="domain" description="D-alanyl-D-alanine carboxypeptidase-like core" evidence="2">
    <location>
        <begin position="18"/>
        <end position="128"/>
    </location>
</feature>
<evidence type="ECO:0000313" key="4">
    <source>
        <dbReference type="Proteomes" id="UP000198860"/>
    </source>
</evidence>
<dbReference type="GO" id="GO:0006508">
    <property type="term" value="P:proteolysis"/>
    <property type="evidence" value="ECO:0007669"/>
    <property type="project" value="InterPro"/>
</dbReference>
<dbReference type="Pfam" id="PF01471">
    <property type="entry name" value="PG_binding_1"/>
    <property type="match status" value="2"/>
</dbReference>
<dbReference type="Proteomes" id="UP000198860">
    <property type="component" value="Unassembled WGS sequence"/>
</dbReference>
<dbReference type="InterPro" id="IPR002477">
    <property type="entry name" value="Peptidoglycan-bd-like"/>
</dbReference>
<dbReference type="STRING" id="240303.SAMN05421677_106112"/>
<sequence length="273" mass="30826">MITVDTLKQRSLNKMGNVQPIVKENAWKMIKQAYKDGIFVQISSGHRTYEEQAHLYGQGRPDYYWNGKRYGHSGNIVTYAKPGKSNHHSGRAIDFFLVSSDGKKALWTVNQDWRHVADIAKSLGFQWGGDWSSFKDYAHLEWPEKSHNIRDLQTKLQKLGYQPGPIDGIYGPRTKQAIIAFQHQEGLEVDGSAGPLTTNRLHARTYPGYPVHFGSKGSVVQRIQRVVGTKDDGHFGPLTEAAVCAFQQQHRLKVDGVVGPNTWRKMFGNQHPS</sequence>